<accession>A0ABW1EUL7</accession>
<evidence type="ECO:0000313" key="2">
    <source>
        <dbReference type="EMBL" id="MFC5885494.1"/>
    </source>
</evidence>
<gene>
    <name evidence="2" type="ORF">ACFP0N_10975</name>
</gene>
<keyword evidence="1" id="KW-1133">Transmembrane helix</keyword>
<keyword evidence="1" id="KW-0472">Membrane</keyword>
<organism evidence="2 3">
    <name type="scientific">Kitasatospora aburaviensis</name>
    <dbReference type="NCBI Taxonomy" id="67265"/>
    <lineage>
        <taxon>Bacteria</taxon>
        <taxon>Bacillati</taxon>
        <taxon>Actinomycetota</taxon>
        <taxon>Actinomycetes</taxon>
        <taxon>Kitasatosporales</taxon>
        <taxon>Streptomycetaceae</taxon>
        <taxon>Kitasatospora</taxon>
    </lineage>
</organism>
<sequence length="44" mass="4494">MKRFARSVAGQFTISAVACAVLFAAVWALGALAVDALIGPLDDS</sequence>
<evidence type="ECO:0000313" key="3">
    <source>
        <dbReference type="Proteomes" id="UP001596067"/>
    </source>
</evidence>
<dbReference type="EMBL" id="JBHSOD010000010">
    <property type="protein sequence ID" value="MFC5885494.1"/>
    <property type="molecule type" value="Genomic_DNA"/>
</dbReference>
<dbReference type="RefSeq" id="WP_313761658.1">
    <property type="nucleotide sequence ID" value="NZ_BAAAVH010000049.1"/>
</dbReference>
<comment type="caution">
    <text evidence="2">The sequence shown here is derived from an EMBL/GenBank/DDBJ whole genome shotgun (WGS) entry which is preliminary data.</text>
</comment>
<dbReference type="Proteomes" id="UP001596067">
    <property type="component" value="Unassembled WGS sequence"/>
</dbReference>
<keyword evidence="3" id="KW-1185">Reference proteome</keyword>
<name>A0ABW1EUL7_9ACTN</name>
<dbReference type="PROSITE" id="PS51257">
    <property type="entry name" value="PROKAR_LIPOPROTEIN"/>
    <property type="match status" value="1"/>
</dbReference>
<reference evidence="3" key="1">
    <citation type="journal article" date="2019" name="Int. J. Syst. Evol. Microbiol.">
        <title>The Global Catalogue of Microorganisms (GCM) 10K type strain sequencing project: providing services to taxonomists for standard genome sequencing and annotation.</title>
        <authorList>
            <consortium name="The Broad Institute Genomics Platform"/>
            <consortium name="The Broad Institute Genome Sequencing Center for Infectious Disease"/>
            <person name="Wu L."/>
            <person name="Ma J."/>
        </authorList>
    </citation>
    <scope>NUCLEOTIDE SEQUENCE [LARGE SCALE GENOMIC DNA]</scope>
    <source>
        <strain evidence="3">CGMCC 4.1469</strain>
    </source>
</reference>
<proteinExistence type="predicted"/>
<feature type="transmembrane region" description="Helical" evidence="1">
    <location>
        <begin position="12"/>
        <end position="34"/>
    </location>
</feature>
<keyword evidence="1" id="KW-0812">Transmembrane</keyword>
<protein>
    <submittedName>
        <fullName evidence="2">Uncharacterized protein</fullName>
    </submittedName>
</protein>
<evidence type="ECO:0000256" key="1">
    <source>
        <dbReference type="SAM" id="Phobius"/>
    </source>
</evidence>